<name>A0A5C5ZIH1_9BACT</name>
<evidence type="ECO:0000256" key="3">
    <source>
        <dbReference type="ARBA" id="ARBA00022679"/>
    </source>
</evidence>
<dbReference type="PANTHER" id="PTHR43281:SF1">
    <property type="entry name" value="FARNESYL DIPHOSPHATE SYNTHASE"/>
    <property type="match status" value="1"/>
</dbReference>
<reference evidence="8 9" key="1">
    <citation type="submission" date="2019-02" db="EMBL/GenBank/DDBJ databases">
        <title>Deep-cultivation of Planctomycetes and their phenomic and genomic characterization uncovers novel biology.</title>
        <authorList>
            <person name="Wiegand S."/>
            <person name="Jogler M."/>
            <person name="Boedeker C."/>
            <person name="Pinto D."/>
            <person name="Vollmers J."/>
            <person name="Rivas-Marin E."/>
            <person name="Kohn T."/>
            <person name="Peeters S.H."/>
            <person name="Heuer A."/>
            <person name="Rast P."/>
            <person name="Oberbeckmann S."/>
            <person name="Bunk B."/>
            <person name="Jeske O."/>
            <person name="Meyerdierks A."/>
            <person name="Storesund J.E."/>
            <person name="Kallscheuer N."/>
            <person name="Luecker S."/>
            <person name="Lage O.M."/>
            <person name="Pohl T."/>
            <person name="Merkel B.J."/>
            <person name="Hornburger P."/>
            <person name="Mueller R.-W."/>
            <person name="Bruemmer F."/>
            <person name="Labrenz M."/>
            <person name="Spormann A.M."/>
            <person name="Op Den Camp H."/>
            <person name="Overmann J."/>
            <person name="Amann R."/>
            <person name="Jetten M.S.M."/>
            <person name="Mascher T."/>
            <person name="Medema M.H."/>
            <person name="Devos D.P."/>
            <person name="Kaster A.-K."/>
            <person name="Ovreas L."/>
            <person name="Rohde M."/>
            <person name="Galperin M.Y."/>
            <person name="Jogler C."/>
        </authorList>
    </citation>
    <scope>NUCLEOTIDE SEQUENCE [LARGE SCALE GENOMIC DNA]</scope>
    <source>
        <strain evidence="8 9">Mal64</strain>
    </source>
</reference>
<dbReference type="NCBIfam" id="NF045485">
    <property type="entry name" value="FPPsyn"/>
    <property type="match status" value="1"/>
</dbReference>
<gene>
    <name evidence="8" type="ORF">Mal64_37450</name>
</gene>
<dbReference type="SFLD" id="SFLDG01017">
    <property type="entry name" value="Polyprenyl_Transferase_Like"/>
    <property type="match status" value="1"/>
</dbReference>
<dbReference type="AlphaFoldDB" id="A0A5C5ZIH1"/>
<organism evidence="8 9">
    <name type="scientific">Pseudobythopirellula maris</name>
    <dbReference type="NCBI Taxonomy" id="2527991"/>
    <lineage>
        <taxon>Bacteria</taxon>
        <taxon>Pseudomonadati</taxon>
        <taxon>Planctomycetota</taxon>
        <taxon>Planctomycetia</taxon>
        <taxon>Pirellulales</taxon>
        <taxon>Lacipirellulaceae</taxon>
        <taxon>Pseudobythopirellula</taxon>
    </lineage>
</organism>
<dbReference type="InterPro" id="IPR008949">
    <property type="entry name" value="Isoprenoid_synthase_dom_sf"/>
</dbReference>
<proteinExistence type="inferred from homology"/>
<dbReference type="GO" id="GO:0046872">
    <property type="term" value="F:metal ion binding"/>
    <property type="evidence" value="ECO:0007669"/>
    <property type="project" value="UniProtKB-KW"/>
</dbReference>
<dbReference type="GO" id="GO:0004337">
    <property type="term" value="F:(2E,6E)-farnesyl diphosphate synthase activity"/>
    <property type="evidence" value="ECO:0007669"/>
    <property type="project" value="UniProtKB-EC"/>
</dbReference>
<evidence type="ECO:0000256" key="4">
    <source>
        <dbReference type="ARBA" id="ARBA00022723"/>
    </source>
</evidence>
<evidence type="ECO:0000313" key="9">
    <source>
        <dbReference type="Proteomes" id="UP000315440"/>
    </source>
</evidence>
<dbReference type="OrthoDB" id="9805316at2"/>
<evidence type="ECO:0000256" key="2">
    <source>
        <dbReference type="ARBA" id="ARBA00006706"/>
    </source>
</evidence>
<evidence type="ECO:0000256" key="1">
    <source>
        <dbReference type="ARBA" id="ARBA00001946"/>
    </source>
</evidence>
<dbReference type="EMBL" id="SJPQ01000004">
    <property type="protein sequence ID" value="TWT86915.1"/>
    <property type="molecule type" value="Genomic_DNA"/>
</dbReference>
<dbReference type="SUPFAM" id="SSF48576">
    <property type="entry name" value="Terpenoid synthases"/>
    <property type="match status" value="1"/>
</dbReference>
<comment type="caution">
    <text evidence="8">The sequence shown here is derived from an EMBL/GenBank/DDBJ whole genome shotgun (WGS) entry which is preliminary data.</text>
</comment>
<keyword evidence="6" id="KW-0414">Isoprene biosynthesis</keyword>
<sequence length="309" mass="32514">MPLPSPSAAVDHAAPFPTVGDDPHGAIIEAALQRCLPGEDRCPPLLAEALRYTVLGPGKRLRPRLVLMAAEACGGDAPAALPAACAVELIHAYSLAHDDLPAMDDDDLRRGRPTCHKRFDEATAVLAGDALQPLAFELLAGLSPADTAARCCAELARAAGAEALVGGQVDDLAGAEALVETQQLRQRLERIHARKTGAMITVSLRLGAIVAGASQEILSTLTAFGERLGLLFQVTDDLLDATGDAEEVGKRTGKDEGRGKLTYPVLMGVEATREFADRTAAEALQSLEPLDATADPLRALVDKVHHRSH</sequence>
<evidence type="ECO:0000256" key="7">
    <source>
        <dbReference type="RuleBase" id="RU004466"/>
    </source>
</evidence>
<dbReference type="FunFam" id="1.10.600.10:FF:000001">
    <property type="entry name" value="Geranylgeranyl diphosphate synthase"/>
    <property type="match status" value="1"/>
</dbReference>
<dbReference type="Gene3D" id="1.10.600.10">
    <property type="entry name" value="Farnesyl Diphosphate Synthase"/>
    <property type="match status" value="1"/>
</dbReference>
<dbReference type="Pfam" id="PF00348">
    <property type="entry name" value="polyprenyl_synt"/>
    <property type="match status" value="1"/>
</dbReference>
<dbReference type="GO" id="GO:0005737">
    <property type="term" value="C:cytoplasm"/>
    <property type="evidence" value="ECO:0007669"/>
    <property type="project" value="UniProtKB-ARBA"/>
</dbReference>
<accession>A0A5C5ZIH1</accession>
<protein>
    <submittedName>
        <fullName evidence="8">Farnesyl diphosphate synthase</fullName>
        <ecNumber evidence="8">2.5.1.10</ecNumber>
    </submittedName>
</protein>
<dbReference type="InterPro" id="IPR000092">
    <property type="entry name" value="Polyprenyl_synt"/>
</dbReference>
<dbReference type="PANTHER" id="PTHR43281">
    <property type="entry name" value="FARNESYL DIPHOSPHATE SYNTHASE"/>
    <property type="match status" value="1"/>
</dbReference>
<dbReference type="RefSeq" id="WP_146403096.1">
    <property type="nucleotide sequence ID" value="NZ_SJPQ01000004.1"/>
</dbReference>
<keyword evidence="9" id="KW-1185">Reference proteome</keyword>
<dbReference type="PROSITE" id="PS00444">
    <property type="entry name" value="POLYPRENYL_SYNTHASE_2"/>
    <property type="match status" value="1"/>
</dbReference>
<evidence type="ECO:0000256" key="6">
    <source>
        <dbReference type="ARBA" id="ARBA00023229"/>
    </source>
</evidence>
<dbReference type="Proteomes" id="UP000315440">
    <property type="component" value="Unassembled WGS sequence"/>
</dbReference>
<keyword evidence="5" id="KW-0460">Magnesium</keyword>
<dbReference type="GO" id="GO:0016114">
    <property type="term" value="P:terpenoid biosynthetic process"/>
    <property type="evidence" value="ECO:0007669"/>
    <property type="project" value="UniProtKB-ARBA"/>
</dbReference>
<evidence type="ECO:0000313" key="8">
    <source>
        <dbReference type="EMBL" id="TWT86915.1"/>
    </source>
</evidence>
<dbReference type="SFLD" id="SFLDS00005">
    <property type="entry name" value="Isoprenoid_Synthase_Type_I"/>
    <property type="match status" value="1"/>
</dbReference>
<dbReference type="EC" id="2.5.1.10" evidence="8"/>
<dbReference type="InterPro" id="IPR033749">
    <property type="entry name" value="Polyprenyl_synt_CS"/>
</dbReference>
<dbReference type="InterPro" id="IPR053378">
    <property type="entry name" value="Prenyl_diphosphate_synthase"/>
</dbReference>
<comment type="cofactor">
    <cofactor evidence="1">
        <name>Mg(2+)</name>
        <dbReference type="ChEBI" id="CHEBI:18420"/>
    </cofactor>
</comment>
<evidence type="ECO:0000256" key="5">
    <source>
        <dbReference type="ARBA" id="ARBA00022842"/>
    </source>
</evidence>
<keyword evidence="3 7" id="KW-0808">Transferase</keyword>
<comment type="similarity">
    <text evidence="2 7">Belongs to the FPP/GGPP synthase family.</text>
</comment>
<dbReference type="CDD" id="cd00685">
    <property type="entry name" value="Trans_IPPS_HT"/>
    <property type="match status" value="1"/>
</dbReference>
<keyword evidence="4" id="KW-0479">Metal-binding</keyword>